<dbReference type="PANTHER" id="PTHR44167:SF24">
    <property type="entry name" value="SERINE_THREONINE-PROTEIN KINASE CHK2"/>
    <property type="match status" value="1"/>
</dbReference>
<dbReference type="InterPro" id="IPR008271">
    <property type="entry name" value="Ser/Thr_kinase_AS"/>
</dbReference>
<dbReference type="GO" id="GO:0005524">
    <property type="term" value="F:ATP binding"/>
    <property type="evidence" value="ECO:0007669"/>
    <property type="project" value="InterPro"/>
</dbReference>
<keyword evidence="2" id="KW-0418">Kinase</keyword>
<keyword evidence="2" id="KW-0808">Transferase</keyword>
<dbReference type="InterPro" id="IPR011009">
    <property type="entry name" value="Kinase-like_dom_sf"/>
</dbReference>
<name>A0A146KBB2_9EUKA</name>
<dbReference type="Gene3D" id="1.10.510.10">
    <property type="entry name" value="Transferase(Phosphotransferase) domain 1"/>
    <property type="match status" value="1"/>
</dbReference>
<dbReference type="EMBL" id="GDID01002769">
    <property type="protein sequence ID" value="JAP93837.1"/>
    <property type="molecule type" value="Transcribed_RNA"/>
</dbReference>
<gene>
    <name evidence="2" type="ORF">TPC1_13717</name>
</gene>
<dbReference type="GO" id="GO:0004672">
    <property type="term" value="F:protein kinase activity"/>
    <property type="evidence" value="ECO:0007669"/>
    <property type="project" value="InterPro"/>
</dbReference>
<dbReference type="PROSITE" id="PS50011">
    <property type="entry name" value="PROTEIN_KINASE_DOM"/>
    <property type="match status" value="1"/>
</dbReference>
<feature type="domain" description="Protein kinase" evidence="1">
    <location>
        <begin position="1"/>
        <end position="269"/>
    </location>
</feature>
<accession>A0A146KBB2</accession>
<evidence type="ECO:0000313" key="2">
    <source>
        <dbReference type="EMBL" id="JAP93837.1"/>
    </source>
</evidence>
<reference evidence="2" key="1">
    <citation type="submission" date="2015-07" db="EMBL/GenBank/DDBJ databases">
        <title>Adaptation to a free-living lifestyle via gene acquisitions in the diplomonad Trepomonas sp. PC1.</title>
        <authorList>
            <person name="Xu F."/>
            <person name="Jerlstrom-Hultqvist J."/>
            <person name="Kolisko M."/>
            <person name="Simpson A.G.B."/>
            <person name="Roger A.J."/>
            <person name="Svard S.G."/>
            <person name="Andersson J.O."/>
        </authorList>
    </citation>
    <scope>NUCLEOTIDE SEQUENCE</scope>
    <source>
        <strain evidence="2">PC1</strain>
    </source>
</reference>
<protein>
    <submittedName>
        <fullName evidence="2">Kinase, CAMK CAMKL</fullName>
    </submittedName>
</protein>
<sequence length="511" mass="59716">SITIKSIGKQYYLNDYKIDKIINIGNDSQNIIVDKDDQQYLFQFLRPKTAQNRIDVLKRVIGVKNVVQLLQYQTIDHFQTAGLFSAEFCCLLIYDYCPFPMLNFKNLKSKFEMLYFMWKLLKTVQQIHLKHVFHLDLKPDNILYENGQFLIIDFGSARYIENASETNSYLNLQRIASITQKTELFSPFRYDNIDGDVVADRYDVYCLGCILYHLCTAKYLSGALTFQLNAFSQITNKFGYEVANFIECATQRNSIFRLTVKQALQHPCFKKFEELQLIPEELLMDLISFINDQQSFQYNAKPLFAHLVNMICQNRKQVIGPVKQFQRSQSARGYEYKSSVGMIKDDQFQMYIQNAIRHQNIIPQKGNLTFAQRQPLNSIYLQKLSITQKLFNYYYSICNLESYVFQIEEGLNIHNGKQNKFVNFDSDISSIVQTSPHNTLLEKIGIEQLVIKNQNLPLQMNRTQNQSFLHTKLNVNVKNESFENDMADLFDFVQVNDNSFESEEVSTNINE</sequence>
<feature type="non-terminal residue" evidence="2">
    <location>
        <position position="1"/>
    </location>
</feature>
<dbReference type="SUPFAM" id="SSF56112">
    <property type="entry name" value="Protein kinase-like (PK-like)"/>
    <property type="match status" value="1"/>
</dbReference>
<dbReference type="InterPro" id="IPR000719">
    <property type="entry name" value="Prot_kinase_dom"/>
</dbReference>
<proteinExistence type="predicted"/>
<dbReference type="AlphaFoldDB" id="A0A146KBB2"/>
<dbReference type="PANTHER" id="PTHR44167">
    <property type="entry name" value="OVARIAN-SPECIFIC SERINE/THREONINE-PROTEIN KINASE LOK-RELATED"/>
    <property type="match status" value="1"/>
</dbReference>
<dbReference type="SMART" id="SM00220">
    <property type="entry name" value="S_TKc"/>
    <property type="match status" value="1"/>
</dbReference>
<dbReference type="Pfam" id="PF00069">
    <property type="entry name" value="Pkinase"/>
    <property type="match status" value="1"/>
</dbReference>
<organism evidence="2">
    <name type="scientific">Trepomonas sp. PC1</name>
    <dbReference type="NCBI Taxonomy" id="1076344"/>
    <lineage>
        <taxon>Eukaryota</taxon>
        <taxon>Metamonada</taxon>
        <taxon>Diplomonadida</taxon>
        <taxon>Hexamitidae</taxon>
        <taxon>Hexamitinae</taxon>
        <taxon>Trepomonas</taxon>
    </lineage>
</organism>
<evidence type="ECO:0000259" key="1">
    <source>
        <dbReference type="PROSITE" id="PS50011"/>
    </source>
</evidence>
<dbReference type="PROSITE" id="PS00108">
    <property type="entry name" value="PROTEIN_KINASE_ST"/>
    <property type="match status" value="1"/>
</dbReference>